<evidence type="ECO:0000259" key="3">
    <source>
        <dbReference type="PROSITE" id="PS51371"/>
    </source>
</evidence>
<accession>A0A259TVP7</accession>
<evidence type="ECO:0000256" key="2">
    <source>
        <dbReference type="PROSITE-ProRule" id="PRU00703"/>
    </source>
</evidence>
<keyword evidence="4" id="KW-0418">Kinase</keyword>
<evidence type="ECO:0000313" key="5">
    <source>
        <dbReference type="Proteomes" id="UP000216446"/>
    </source>
</evidence>
<keyword evidence="5" id="KW-1185">Reference proteome</keyword>
<dbReference type="Gene3D" id="3.10.580.10">
    <property type="entry name" value="CBS-domain"/>
    <property type="match status" value="1"/>
</dbReference>
<dbReference type="PANTHER" id="PTHR43080">
    <property type="entry name" value="CBS DOMAIN-CONTAINING PROTEIN CBSX3, MITOCHONDRIAL"/>
    <property type="match status" value="1"/>
</dbReference>
<comment type="caution">
    <text evidence="4">The sequence shown here is derived from an EMBL/GenBank/DDBJ whole genome shotgun (WGS) entry which is preliminary data.</text>
</comment>
<dbReference type="PROSITE" id="PS51371">
    <property type="entry name" value="CBS"/>
    <property type="match status" value="2"/>
</dbReference>
<evidence type="ECO:0000313" key="4">
    <source>
        <dbReference type="EMBL" id="OZC01839.1"/>
    </source>
</evidence>
<dbReference type="AlphaFoldDB" id="A0A259TVP7"/>
<dbReference type="Proteomes" id="UP000216446">
    <property type="component" value="Unassembled WGS sequence"/>
</dbReference>
<dbReference type="InterPro" id="IPR051257">
    <property type="entry name" value="Diverse_CBS-Domain"/>
</dbReference>
<dbReference type="SUPFAM" id="SSF54631">
    <property type="entry name" value="CBS-domain pair"/>
    <property type="match status" value="1"/>
</dbReference>
<dbReference type="InterPro" id="IPR044725">
    <property type="entry name" value="CBSX3_CBS_dom"/>
</dbReference>
<reference evidence="4 5" key="1">
    <citation type="submission" date="2016-11" db="EMBL/GenBank/DDBJ databases">
        <title>Study of marine rhodopsin-containing bacteria.</title>
        <authorList>
            <person name="Yoshizawa S."/>
            <person name="Kumagai Y."/>
            <person name="Kogure K."/>
        </authorList>
    </citation>
    <scope>NUCLEOTIDE SEQUENCE [LARGE SCALE GENOMIC DNA]</scope>
    <source>
        <strain evidence="4 5">SG-29</strain>
    </source>
</reference>
<keyword evidence="1 2" id="KW-0129">CBS domain</keyword>
<dbReference type="Pfam" id="PF00571">
    <property type="entry name" value="CBS"/>
    <property type="match status" value="2"/>
</dbReference>
<dbReference type="PANTHER" id="PTHR43080:SF2">
    <property type="entry name" value="CBS DOMAIN-CONTAINING PROTEIN"/>
    <property type="match status" value="1"/>
</dbReference>
<evidence type="ECO:0000256" key="1">
    <source>
        <dbReference type="ARBA" id="ARBA00023122"/>
    </source>
</evidence>
<dbReference type="InParanoid" id="A0A259TVP7"/>
<dbReference type="InterPro" id="IPR000644">
    <property type="entry name" value="CBS_dom"/>
</dbReference>
<protein>
    <submittedName>
        <fullName evidence="4">Histidine kinase</fullName>
    </submittedName>
</protein>
<dbReference type="RefSeq" id="WP_094545459.1">
    <property type="nucleotide sequence ID" value="NZ_MQWB01000001.1"/>
</dbReference>
<organism evidence="4 5">
    <name type="scientific">Rubricoccus marinus</name>
    <dbReference type="NCBI Taxonomy" id="716817"/>
    <lineage>
        <taxon>Bacteria</taxon>
        <taxon>Pseudomonadati</taxon>
        <taxon>Rhodothermota</taxon>
        <taxon>Rhodothermia</taxon>
        <taxon>Rhodothermales</taxon>
        <taxon>Rubricoccaceae</taxon>
        <taxon>Rubricoccus</taxon>
    </lineage>
</organism>
<keyword evidence="4" id="KW-0808">Transferase</keyword>
<dbReference type="InterPro" id="IPR046342">
    <property type="entry name" value="CBS_dom_sf"/>
</dbReference>
<dbReference type="OrthoDB" id="9802114at2"/>
<dbReference type="EMBL" id="MQWB01000001">
    <property type="protein sequence ID" value="OZC01839.1"/>
    <property type="molecule type" value="Genomic_DNA"/>
</dbReference>
<proteinExistence type="predicted"/>
<sequence>MSITVSSMLTHKGGGVVSIYPEATVFEAIGRMVEHNVGAIIAADGDDVRGIFTERDYLRQIALEGRTSRETRVEEVMTTDLVTVTPETRVDACLATMTERKIRHLPVLHAGRLVGVVSIGDCVRAQAEAARGEADELKRFVAGGYTG</sequence>
<dbReference type="GO" id="GO:0016301">
    <property type="term" value="F:kinase activity"/>
    <property type="evidence" value="ECO:0007669"/>
    <property type="project" value="UniProtKB-KW"/>
</dbReference>
<feature type="domain" description="CBS" evidence="3">
    <location>
        <begin position="77"/>
        <end position="136"/>
    </location>
</feature>
<name>A0A259TVP7_9BACT</name>
<dbReference type="CDD" id="cd04623">
    <property type="entry name" value="CBS_pair_bac_euk"/>
    <property type="match status" value="1"/>
</dbReference>
<dbReference type="SMART" id="SM00116">
    <property type="entry name" value="CBS"/>
    <property type="match status" value="2"/>
</dbReference>
<gene>
    <name evidence="4" type="ORF">BSZ36_01840</name>
</gene>
<feature type="domain" description="CBS" evidence="3">
    <location>
        <begin position="8"/>
        <end position="68"/>
    </location>
</feature>